<reference evidence="1 2" key="1">
    <citation type="journal article" date="2021" name="Environ. Microbiol.">
        <title>Gene family expansions and transcriptome signatures uncover fungal adaptations to wood decay.</title>
        <authorList>
            <person name="Hage H."/>
            <person name="Miyauchi S."/>
            <person name="Viragh M."/>
            <person name="Drula E."/>
            <person name="Min B."/>
            <person name="Chaduli D."/>
            <person name="Navarro D."/>
            <person name="Favel A."/>
            <person name="Norest M."/>
            <person name="Lesage-Meessen L."/>
            <person name="Balint B."/>
            <person name="Merenyi Z."/>
            <person name="de Eugenio L."/>
            <person name="Morin E."/>
            <person name="Martinez A.T."/>
            <person name="Baldrian P."/>
            <person name="Stursova M."/>
            <person name="Martinez M.J."/>
            <person name="Novotny C."/>
            <person name="Magnuson J.K."/>
            <person name="Spatafora J.W."/>
            <person name="Maurice S."/>
            <person name="Pangilinan J."/>
            <person name="Andreopoulos W."/>
            <person name="LaButti K."/>
            <person name="Hundley H."/>
            <person name="Na H."/>
            <person name="Kuo A."/>
            <person name="Barry K."/>
            <person name="Lipzen A."/>
            <person name="Henrissat B."/>
            <person name="Riley R."/>
            <person name="Ahrendt S."/>
            <person name="Nagy L.G."/>
            <person name="Grigoriev I.V."/>
            <person name="Martin F."/>
            <person name="Rosso M.N."/>
        </authorList>
    </citation>
    <scope>NUCLEOTIDE SEQUENCE [LARGE SCALE GENOMIC DNA]</scope>
    <source>
        <strain evidence="1 2">CIRM-BRFM 1785</strain>
    </source>
</reference>
<comment type="caution">
    <text evidence="1">The sequence shown here is derived from an EMBL/GenBank/DDBJ whole genome shotgun (WGS) entry which is preliminary data.</text>
</comment>
<gene>
    <name evidence="1" type="ORF">C8Q71DRAFT_391208</name>
</gene>
<protein>
    <submittedName>
        <fullName evidence="1">Uncharacterized protein</fullName>
    </submittedName>
</protein>
<dbReference type="EMBL" id="JADCUA010000035">
    <property type="protein sequence ID" value="KAH9829854.1"/>
    <property type="molecule type" value="Genomic_DNA"/>
</dbReference>
<organism evidence="1 2">
    <name type="scientific">Rhodofomes roseus</name>
    <dbReference type="NCBI Taxonomy" id="34475"/>
    <lineage>
        <taxon>Eukaryota</taxon>
        <taxon>Fungi</taxon>
        <taxon>Dikarya</taxon>
        <taxon>Basidiomycota</taxon>
        <taxon>Agaricomycotina</taxon>
        <taxon>Agaricomycetes</taxon>
        <taxon>Polyporales</taxon>
        <taxon>Rhodofomes</taxon>
    </lineage>
</organism>
<dbReference type="Proteomes" id="UP000814176">
    <property type="component" value="Unassembled WGS sequence"/>
</dbReference>
<name>A0ABQ8JZP0_9APHY</name>
<proteinExistence type="predicted"/>
<dbReference type="RefSeq" id="XP_047773217.1">
    <property type="nucleotide sequence ID" value="XM_047918262.1"/>
</dbReference>
<evidence type="ECO:0000313" key="2">
    <source>
        <dbReference type="Proteomes" id="UP000814176"/>
    </source>
</evidence>
<sequence length="254" mass="27992">MRWLYLLPCSRERASEIDVSHEQHCLADIDTGWTPVSVGRSSTRYAPCCLFPSFVIPSAQVTTTAAYTPQSRRAQCAQRPITAPLQIEFKAARIRMSSSFADNMRPESTHAYVTSTLAPRSIFPFRRGNVALAPRTSVLQYSHRSNSPSISGCTFLPDADPRRSPAVGYHTLSASSSPGIPTRPRLAAGVTYCATSPLVSWVLVGLFCGTYRCSIEGSPASRRHSCVCLRKGESLYVRCGTITKILRENIRLHH</sequence>
<dbReference type="GeneID" id="71998994"/>
<keyword evidence="2" id="KW-1185">Reference proteome</keyword>
<accession>A0ABQ8JZP0</accession>
<evidence type="ECO:0000313" key="1">
    <source>
        <dbReference type="EMBL" id="KAH9829854.1"/>
    </source>
</evidence>